<evidence type="ECO:0000256" key="3">
    <source>
        <dbReference type="ARBA" id="ARBA00022989"/>
    </source>
</evidence>
<feature type="region of interest" description="Disordered" evidence="5">
    <location>
        <begin position="469"/>
        <end position="498"/>
    </location>
</feature>
<sequence>MEQSSDATRARAQARTPGFALSVMLGAVFMVLADVFMATIATPAIRADLAADTVHIQLALALYNVSYGALLLGGARLGDRFGHTQVFLVGCLLFCLASIVCAIAPSAEILVIGRLLQGIGPALLMPQVFTFIQNHFTGRGRLRAFAAFSAVSGIAAAGSQVLGGALIDMNLLGLGWRSIFWINIPVMAIIVALAAATLPRSSGQRGMGIDWAGLAAVTFCLLALTSAISFAQHAPGLALVATALAALGFALGRAALRRARRQGREPLVDTALLYRAGFRGLLVASVAYYAGNAILFSLLPIHLIGAKGHTAATAGLYFVALAGTFALVSTALPRFAPLQPRPLLIIGATALLTSYTALAAVLLLAPHVPTVVLLPLLVLIGAAMGCTAPSLNTLATSRVPATSTASASGLITTALEIGYGLGATVGIGSYAIAQAHTQQPGHAFATSIGIAALLTIGLVVIAARTRADSDEPPVASAEPTGRSSDFPMDVLDHGGGER</sequence>
<evidence type="ECO:0000313" key="9">
    <source>
        <dbReference type="Proteomes" id="UP001596540"/>
    </source>
</evidence>
<evidence type="ECO:0000256" key="2">
    <source>
        <dbReference type="ARBA" id="ARBA00022692"/>
    </source>
</evidence>
<dbReference type="Proteomes" id="UP001596540">
    <property type="component" value="Unassembled WGS sequence"/>
</dbReference>
<feature type="transmembrane region" description="Helical" evidence="6">
    <location>
        <begin position="277"/>
        <end position="299"/>
    </location>
</feature>
<reference evidence="9" key="1">
    <citation type="journal article" date="2019" name="Int. J. Syst. Evol. Microbiol.">
        <title>The Global Catalogue of Microorganisms (GCM) 10K type strain sequencing project: providing services to taxonomists for standard genome sequencing and annotation.</title>
        <authorList>
            <consortium name="The Broad Institute Genomics Platform"/>
            <consortium name="The Broad Institute Genome Sequencing Center for Infectious Disease"/>
            <person name="Wu L."/>
            <person name="Ma J."/>
        </authorList>
    </citation>
    <scope>NUCLEOTIDE SEQUENCE [LARGE SCALE GENOMIC DNA]</scope>
    <source>
        <strain evidence="9">CGMCC 4.7382</strain>
    </source>
</reference>
<protein>
    <submittedName>
        <fullName evidence="8">MFS transporter</fullName>
    </submittedName>
</protein>
<feature type="transmembrane region" description="Helical" evidence="6">
    <location>
        <begin position="211"/>
        <end position="231"/>
    </location>
</feature>
<dbReference type="InterPro" id="IPR036259">
    <property type="entry name" value="MFS_trans_sf"/>
</dbReference>
<feature type="transmembrane region" description="Helical" evidence="6">
    <location>
        <begin position="144"/>
        <end position="167"/>
    </location>
</feature>
<dbReference type="PANTHER" id="PTHR42718">
    <property type="entry name" value="MAJOR FACILITATOR SUPERFAMILY MULTIDRUG TRANSPORTER MFSC"/>
    <property type="match status" value="1"/>
</dbReference>
<evidence type="ECO:0000256" key="4">
    <source>
        <dbReference type="ARBA" id="ARBA00023136"/>
    </source>
</evidence>
<feature type="transmembrane region" description="Helical" evidence="6">
    <location>
        <begin position="444"/>
        <end position="463"/>
    </location>
</feature>
<feature type="transmembrane region" description="Helical" evidence="6">
    <location>
        <begin position="179"/>
        <end position="199"/>
    </location>
</feature>
<feature type="transmembrane region" description="Helical" evidence="6">
    <location>
        <begin position="86"/>
        <end position="105"/>
    </location>
</feature>
<accession>A0ABW2KDH3</accession>
<feature type="transmembrane region" description="Helical" evidence="6">
    <location>
        <begin position="237"/>
        <end position="256"/>
    </location>
</feature>
<gene>
    <name evidence="8" type="ORF">ACFQRF_05615</name>
</gene>
<feature type="transmembrane region" description="Helical" evidence="6">
    <location>
        <begin position="111"/>
        <end position="132"/>
    </location>
</feature>
<name>A0ABW2KDH3_9ACTN</name>
<keyword evidence="2 6" id="KW-0812">Transmembrane</keyword>
<feature type="transmembrane region" description="Helical" evidence="6">
    <location>
        <begin position="21"/>
        <end position="42"/>
    </location>
</feature>
<dbReference type="RefSeq" id="WP_379869410.1">
    <property type="nucleotide sequence ID" value="NZ_JBHTBH010000002.1"/>
</dbReference>
<feature type="transmembrane region" description="Helical" evidence="6">
    <location>
        <begin position="407"/>
        <end position="432"/>
    </location>
</feature>
<evidence type="ECO:0000256" key="6">
    <source>
        <dbReference type="SAM" id="Phobius"/>
    </source>
</evidence>
<dbReference type="Pfam" id="PF07690">
    <property type="entry name" value="MFS_1"/>
    <property type="match status" value="1"/>
</dbReference>
<comment type="subcellular location">
    <subcellularLocation>
        <location evidence="1">Cell membrane</location>
        <topology evidence="1">Multi-pass membrane protein</topology>
    </subcellularLocation>
</comment>
<dbReference type="PROSITE" id="PS50850">
    <property type="entry name" value="MFS"/>
    <property type="match status" value="1"/>
</dbReference>
<dbReference type="Gene3D" id="1.20.1720.10">
    <property type="entry name" value="Multidrug resistance protein D"/>
    <property type="match status" value="1"/>
</dbReference>
<feature type="transmembrane region" description="Helical" evidence="6">
    <location>
        <begin position="344"/>
        <end position="365"/>
    </location>
</feature>
<organism evidence="8 9">
    <name type="scientific">Marinactinospora rubrisoli</name>
    <dbReference type="NCBI Taxonomy" id="2715399"/>
    <lineage>
        <taxon>Bacteria</taxon>
        <taxon>Bacillati</taxon>
        <taxon>Actinomycetota</taxon>
        <taxon>Actinomycetes</taxon>
        <taxon>Streptosporangiales</taxon>
        <taxon>Nocardiopsidaceae</taxon>
        <taxon>Marinactinospora</taxon>
    </lineage>
</organism>
<evidence type="ECO:0000313" key="8">
    <source>
        <dbReference type="EMBL" id="MFC7327214.1"/>
    </source>
</evidence>
<feature type="transmembrane region" description="Helical" evidence="6">
    <location>
        <begin position="311"/>
        <end position="332"/>
    </location>
</feature>
<comment type="caution">
    <text evidence="8">The sequence shown here is derived from an EMBL/GenBank/DDBJ whole genome shotgun (WGS) entry which is preliminary data.</text>
</comment>
<evidence type="ECO:0000259" key="7">
    <source>
        <dbReference type="PROSITE" id="PS50850"/>
    </source>
</evidence>
<dbReference type="CDD" id="cd17321">
    <property type="entry name" value="MFS_MMR_MDR_like"/>
    <property type="match status" value="1"/>
</dbReference>
<dbReference type="Gene3D" id="1.20.1250.20">
    <property type="entry name" value="MFS general substrate transporter like domains"/>
    <property type="match status" value="1"/>
</dbReference>
<evidence type="ECO:0000256" key="1">
    <source>
        <dbReference type="ARBA" id="ARBA00004651"/>
    </source>
</evidence>
<evidence type="ECO:0000256" key="5">
    <source>
        <dbReference type="SAM" id="MobiDB-lite"/>
    </source>
</evidence>
<proteinExistence type="predicted"/>
<dbReference type="EMBL" id="JBHTBH010000002">
    <property type="protein sequence ID" value="MFC7327214.1"/>
    <property type="molecule type" value="Genomic_DNA"/>
</dbReference>
<feature type="domain" description="Major facilitator superfamily (MFS) profile" evidence="7">
    <location>
        <begin position="20"/>
        <end position="466"/>
    </location>
</feature>
<keyword evidence="4 6" id="KW-0472">Membrane</keyword>
<feature type="transmembrane region" description="Helical" evidence="6">
    <location>
        <begin position="371"/>
        <end position="395"/>
    </location>
</feature>
<feature type="transmembrane region" description="Helical" evidence="6">
    <location>
        <begin position="54"/>
        <end position="74"/>
    </location>
</feature>
<dbReference type="InterPro" id="IPR020846">
    <property type="entry name" value="MFS_dom"/>
</dbReference>
<dbReference type="PANTHER" id="PTHR42718:SF39">
    <property type="entry name" value="ACTINORHODIN TRANSPORTER-RELATED"/>
    <property type="match status" value="1"/>
</dbReference>
<dbReference type="SUPFAM" id="SSF103473">
    <property type="entry name" value="MFS general substrate transporter"/>
    <property type="match status" value="1"/>
</dbReference>
<keyword evidence="3 6" id="KW-1133">Transmembrane helix</keyword>
<dbReference type="InterPro" id="IPR011701">
    <property type="entry name" value="MFS"/>
</dbReference>
<keyword evidence="9" id="KW-1185">Reference proteome</keyword>